<evidence type="ECO:0000313" key="2">
    <source>
        <dbReference type="EMBL" id="MTD93705.1"/>
    </source>
</evidence>
<dbReference type="InterPro" id="IPR052732">
    <property type="entry name" value="Cell-binding_unc_protein"/>
</dbReference>
<dbReference type="Gene3D" id="3.90.1200.10">
    <property type="match status" value="1"/>
</dbReference>
<dbReference type="SUPFAM" id="SSF56112">
    <property type="entry name" value="Protein kinase-like (PK-like)"/>
    <property type="match status" value="1"/>
</dbReference>
<dbReference type="Pfam" id="PF13671">
    <property type="entry name" value="AAA_33"/>
    <property type="match status" value="1"/>
</dbReference>
<feature type="domain" description="Aminoglycoside phosphotransferase" evidence="1">
    <location>
        <begin position="41"/>
        <end position="273"/>
    </location>
</feature>
<reference evidence="2 3" key="1">
    <citation type="submission" date="2019-11" db="EMBL/GenBank/DDBJ databases">
        <title>Identification of a novel strain.</title>
        <authorList>
            <person name="Xu Q."/>
            <person name="Wang G."/>
        </authorList>
    </citation>
    <scope>NUCLEOTIDE SEQUENCE [LARGE SCALE GENOMIC DNA]</scope>
    <source>
        <strain evidence="3">xq</strain>
    </source>
</reference>
<name>A0A6I3KDW0_9HYPH</name>
<dbReference type="InterPro" id="IPR011009">
    <property type="entry name" value="Kinase-like_dom_sf"/>
</dbReference>
<dbReference type="EMBL" id="WMBQ01000001">
    <property type="protein sequence ID" value="MTD93705.1"/>
    <property type="molecule type" value="Genomic_DNA"/>
</dbReference>
<keyword evidence="3" id="KW-1185">Reference proteome</keyword>
<dbReference type="Proteomes" id="UP000440694">
    <property type="component" value="Unassembled WGS sequence"/>
</dbReference>
<dbReference type="InterPro" id="IPR027417">
    <property type="entry name" value="P-loop_NTPase"/>
</dbReference>
<evidence type="ECO:0000259" key="1">
    <source>
        <dbReference type="Pfam" id="PF01636"/>
    </source>
</evidence>
<gene>
    <name evidence="2" type="ORF">GIW81_05070</name>
</gene>
<sequence length="519" mass="56610">MPVDAVFTFADDEERDVCTLLHDPATYGAGDTPVEVVETHIARVFLVGDDAYKLRKRVHLRFVDFSTLHARHAAAVREMEINRPHAPNIYLGLVPIVRTEGRLQLGGQGEIVEWAVHMRRFPQEAVLSHREEQGPISEELAKALADMVARYHQDSPVAATCDGGRIMAPVVEQLSSALAYGYIDVADRLVSTFERTRPLLVERGNAACVRRCHGDLHLGNIVLVDGNPVPFDALEFSEALATVDVLYDLAFLLMDLDARGDLQAANAVLNAYVAFEPIGGEIEGLASLPLFLACRAGVRAVVAMARTEQLAVEEQTALRAEIRRNARLADAYLLPPKPVLVAIGGLSGTGKSTLAALLAAHVGPPPGALHVRSDVERKRLFGVPETQRLDRQHYRIGTAERVYDIVEDKARRALAARHAVIVDAVFAKQEEREAIEAIAREAACPFVGLWLNAPAETLIARVERRRGDASDADRRVVREQLGYDLGNIAWHVVDASGTVAQSVEEAQRVLAAAPIKPAG</sequence>
<dbReference type="SUPFAM" id="SSF52540">
    <property type="entry name" value="P-loop containing nucleoside triphosphate hydrolases"/>
    <property type="match status" value="1"/>
</dbReference>
<evidence type="ECO:0000313" key="3">
    <source>
        <dbReference type="Proteomes" id="UP000440694"/>
    </source>
</evidence>
<dbReference type="PANTHER" id="PTHR43883:SF1">
    <property type="entry name" value="GLUCONOKINASE"/>
    <property type="match status" value="1"/>
</dbReference>
<organism evidence="2 3">
    <name type="scientific">Hyphomicrobium album</name>
    <dbReference type="NCBI Taxonomy" id="2665159"/>
    <lineage>
        <taxon>Bacteria</taxon>
        <taxon>Pseudomonadati</taxon>
        <taxon>Pseudomonadota</taxon>
        <taxon>Alphaproteobacteria</taxon>
        <taxon>Hyphomicrobiales</taxon>
        <taxon>Hyphomicrobiaceae</taxon>
        <taxon>Hyphomicrobium</taxon>
    </lineage>
</organism>
<dbReference type="Gene3D" id="3.40.50.300">
    <property type="entry name" value="P-loop containing nucleotide triphosphate hydrolases"/>
    <property type="match status" value="1"/>
</dbReference>
<dbReference type="AlphaFoldDB" id="A0A6I3KDW0"/>
<dbReference type="Pfam" id="PF01636">
    <property type="entry name" value="APH"/>
    <property type="match status" value="1"/>
</dbReference>
<dbReference type="PANTHER" id="PTHR43883">
    <property type="entry name" value="SLR0207 PROTEIN"/>
    <property type="match status" value="1"/>
</dbReference>
<protein>
    <submittedName>
        <fullName evidence="2">AAA family ATPase</fullName>
    </submittedName>
</protein>
<dbReference type="InterPro" id="IPR002575">
    <property type="entry name" value="Aminoglycoside_PTrfase"/>
</dbReference>
<proteinExistence type="predicted"/>
<accession>A0A6I3KDW0</accession>
<comment type="caution">
    <text evidence="2">The sequence shown here is derived from an EMBL/GenBank/DDBJ whole genome shotgun (WGS) entry which is preliminary data.</text>
</comment>